<accession>A0ABR4AKT8</accession>
<feature type="domain" description="C3H1-type" evidence="3">
    <location>
        <begin position="286"/>
        <end position="315"/>
    </location>
</feature>
<feature type="region of interest" description="Disordered" evidence="2">
    <location>
        <begin position="416"/>
        <end position="492"/>
    </location>
</feature>
<protein>
    <recommendedName>
        <fullName evidence="3">C3H1-type domain-containing protein</fullName>
    </recommendedName>
</protein>
<gene>
    <name evidence="4" type="ORF">N7G274_002340</name>
</gene>
<feature type="zinc finger region" description="C3H1-type" evidence="1">
    <location>
        <begin position="286"/>
        <end position="315"/>
    </location>
</feature>
<dbReference type="Gene3D" id="3.30.1370.210">
    <property type="match status" value="1"/>
</dbReference>
<dbReference type="InterPro" id="IPR000571">
    <property type="entry name" value="Znf_CCCH"/>
</dbReference>
<evidence type="ECO:0000313" key="5">
    <source>
        <dbReference type="Proteomes" id="UP001590950"/>
    </source>
</evidence>
<keyword evidence="1" id="KW-0863">Zinc-finger</keyword>
<keyword evidence="1" id="KW-0862">Zinc</keyword>
<evidence type="ECO:0000256" key="2">
    <source>
        <dbReference type="SAM" id="MobiDB-lite"/>
    </source>
</evidence>
<keyword evidence="1" id="KW-0479">Metal-binding</keyword>
<comment type="caution">
    <text evidence="4">The sequence shown here is derived from an EMBL/GenBank/DDBJ whole genome shotgun (WGS) entry which is preliminary data.</text>
</comment>
<feature type="region of interest" description="Disordered" evidence="2">
    <location>
        <begin position="508"/>
        <end position="555"/>
    </location>
</feature>
<evidence type="ECO:0000313" key="4">
    <source>
        <dbReference type="EMBL" id="KAL2045257.1"/>
    </source>
</evidence>
<feature type="compositionally biased region" description="Low complexity" evidence="2">
    <location>
        <begin position="472"/>
        <end position="486"/>
    </location>
</feature>
<proteinExistence type="predicted"/>
<feature type="compositionally biased region" description="Basic and acidic residues" evidence="2">
    <location>
        <begin position="511"/>
        <end position="522"/>
    </location>
</feature>
<organism evidence="4 5">
    <name type="scientific">Stereocaulon virgatum</name>
    <dbReference type="NCBI Taxonomy" id="373712"/>
    <lineage>
        <taxon>Eukaryota</taxon>
        <taxon>Fungi</taxon>
        <taxon>Dikarya</taxon>
        <taxon>Ascomycota</taxon>
        <taxon>Pezizomycotina</taxon>
        <taxon>Lecanoromycetes</taxon>
        <taxon>OSLEUM clade</taxon>
        <taxon>Lecanoromycetidae</taxon>
        <taxon>Lecanorales</taxon>
        <taxon>Lecanorineae</taxon>
        <taxon>Stereocaulaceae</taxon>
        <taxon>Stereocaulon</taxon>
    </lineage>
</organism>
<sequence length="555" mass="61434">MRLRETGISRPLGQDTAASPSDFSHEQTVAEDTHSAGQVSNHARVLHNLEKGQSEPMSATKAEYANSYLASALTSSSPSQTATKRTHSIESQFITQANIEYKQLGSRLSQPKQLPAPKFSSEGESTTQQGSVRVLNEARIFQPEPVPTPKDCGPHTRSASEQMGVITSCGLVTDSSPGSIAIKHGPRMAILFQTPLTDEAQSRISRIIQGGKCSQPQSRNLDGRSSTPGKKEYCSCYIRTGECDFLQTGCKSLHKYPDDVVNRPNLIHTANAGLDAAKPIRTPGTLGKKEYCAYYLRTGKCDFMQIGCRYKHELPQDEETQRMLSHTPFFHLQVPRTPGVLGQKDTAHSTFGLLPRWRQEERDVDAFLDRNEVLLDGQNAVNDGVTGVTELEEPVTGDRLLTYEEWCRTKVLDPAGRKRPYQSRDSDSDDTATNGYALGRSGYISRFRNGKSSGYTNRYVPQYRDREHPARSSQSESSSSNSHMTSQHGDVMLGRYPVKTLNTRYAPKRQHLAENDTTEGHGPRAPSNGKRGSVQQVTIALDQGRYMGRARGHSR</sequence>
<keyword evidence="5" id="KW-1185">Reference proteome</keyword>
<feature type="region of interest" description="Disordered" evidence="2">
    <location>
        <begin position="108"/>
        <end position="130"/>
    </location>
</feature>
<name>A0ABR4AKT8_9LECA</name>
<dbReference type="Proteomes" id="UP001590950">
    <property type="component" value="Unassembled WGS sequence"/>
</dbReference>
<evidence type="ECO:0000256" key="1">
    <source>
        <dbReference type="PROSITE-ProRule" id="PRU00723"/>
    </source>
</evidence>
<feature type="region of interest" description="Disordered" evidence="2">
    <location>
        <begin position="1"/>
        <end position="40"/>
    </location>
</feature>
<evidence type="ECO:0000259" key="3">
    <source>
        <dbReference type="PROSITE" id="PS50103"/>
    </source>
</evidence>
<dbReference type="PROSITE" id="PS50103">
    <property type="entry name" value="ZF_C3H1"/>
    <property type="match status" value="1"/>
</dbReference>
<dbReference type="EMBL" id="JBEFKJ010000007">
    <property type="protein sequence ID" value="KAL2045257.1"/>
    <property type="molecule type" value="Genomic_DNA"/>
</dbReference>
<reference evidence="4 5" key="1">
    <citation type="submission" date="2024-09" db="EMBL/GenBank/DDBJ databases">
        <title>Rethinking Asexuality: The Enigmatic Case of Functional Sexual Genes in Lepraria (Stereocaulaceae).</title>
        <authorList>
            <person name="Doellman M."/>
            <person name="Sun Y."/>
            <person name="Barcenas-Pena A."/>
            <person name="Lumbsch H.T."/>
            <person name="Grewe F."/>
        </authorList>
    </citation>
    <scope>NUCLEOTIDE SEQUENCE [LARGE SCALE GENOMIC DNA]</scope>
    <source>
        <strain evidence="4 5">Mercado 3170</strain>
    </source>
</reference>